<feature type="transmembrane region" description="Helical" evidence="2">
    <location>
        <begin position="497"/>
        <end position="522"/>
    </location>
</feature>
<comment type="caution">
    <text evidence="3">The sequence shown here is derived from an EMBL/GenBank/DDBJ whole genome shotgun (WGS) entry which is preliminary data.</text>
</comment>
<evidence type="ECO:0000313" key="3">
    <source>
        <dbReference type="EMBL" id="CAE7224438.1"/>
    </source>
</evidence>
<reference evidence="3" key="1">
    <citation type="submission" date="2021-02" db="EMBL/GenBank/DDBJ databases">
        <authorList>
            <person name="Dougan E. K."/>
            <person name="Rhodes N."/>
            <person name="Thang M."/>
            <person name="Chan C."/>
        </authorList>
    </citation>
    <scope>NUCLEOTIDE SEQUENCE</scope>
</reference>
<dbReference type="EMBL" id="CAJNDS010000639">
    <property type="protein sequence ID" value="CAE7224438.1"/>
    <property type="molecule type" value="Genomic_DNA"/>
</dbReference>
<organism evidence="3 4">
    <name type="scientific">Symbiodinium natans</name>
    <dbReference type="NCBI Taxonomy" id="878477"/>
    <lineage>
        <taxon>Eukaryota</taxon>
        <taxon>Sar</taxon>
        <taxon>Alveolata</taxon>
        <taxon>Dinophyceae</taxon>
        <taxon>Suessiales</taxon>
        <taxon>Symbiodiniaceae</taxon>
        <taxon>Symbiodinium</taxon>
    </lineage>
</organism>
<dbReference type="Proteomes" id="UP000604046">
    <property type="component" value="Unassembled WGS sequence"/>
</dbReference>
<keyword evidence="2" id="KW-0812">Transmembrane</keyword>
<keyword evidence="2" id="KW-0472">Membrane</keyword>
<feature type="transmembrane region" description="Helical" evidence="2">
    <location>
        <begin position="154"/>
        <end position="173"/>
    </location>
</feature>
<protein>
    <submittedName>
        <fullName evidence="3">Rpl22 protein</fullName>
    </submittedName>
</protein>
<feature type="transmembrane region" description="Helical" evidence="2">
    <location>
        <begin position="423"/>
        <end position="444"/>
    </location>
</feature>
<evidence type="ECO:0000256" key="1">
    <source>
        <dbReference type="SAM" id="MobiDB-lite"/>
    </source>
</evidence>
<feature type="transmembrane region" description="Helical" evidence="2">
    <location>
        <begin position="456"/>
        <end position="477"/>
    </location>
</feature>
<feature type="transmembrane region" description="Helical" evidence="2">
    <location>
        <begin position="111"/>
        <end position="134"/>
    </location>
</feature>
<evidence type="ECO:0000256" key="2">
    <source>
        <dbReference type="SAM" id="Phobius"/>
    </source>
</evidence>
<feature type="transmembrane region" description="Helical" evidence="2">
    <location>
        <begin position="283"/>
        <end position="307"/>
    </location>
</feature>
<accession>A0A812K877</accession>
<sequence>MVEKTRPGDVAARALGAPSLCEDSTGTGEETTPVDFIGDEEAALAGIVSRLEPTRRDIIQAVQAHHALWRFGRVLRRAPTARHRASYPTDRIDQFWSHSWHGSTWNKVLTAIYLSNGLAASLLATVGAALLMVCVGTGTLPEKIFSQEPQYPEHSMWCTVLGFLLYLLVLFFWRPSKSIFLDVLCIDQEDEQRKMEGVISMGAFVKCSDVLLVLWDSTYTRRLWCVFEMAAFMHSHPDFSRANIVIRPTILGPCLISLTVALSCCLHAVGLIPRAALNHEDAIIWPIMFLCLIVVFYLSVAALRAYYRSVETLQREMSQFCAEECLCWCCSTNHVSPTGDVLACDRRIVFQCVRKWFGSLAAFEEKVRTDVVSCLADQLSGQIFTYARCATSAVPVLWHFLDRAGTHLHRREWRYVDSVLMEIFRGLAWGLGVIPIFIAVGARLCSCLQKRRTWRVVEALTNSFILAFFVLMLLGALELEQQCWRFEQAYITPPGELWTLLPGSIIFTVITLSMAGMIFRYLARKKHVARAPAGQLSA</sequence>
<dbReference type="OrthoDB" id="414596at2759"/>
<keyword evidence="4" id="KW-1185">Reference proteome</keyword>
<feature type="region of interest" description="Disordered" evidence="1">
    <location>
        <begin position="13"/>
        <end position="33"/>
    </location>
</feature>
<evidence type="ECO:0000313" key="4">
    <source>
        <dbReference type="Proteomes" id="UP000604046"/>
    </source>
</evidence>
<feature type="transmembrane region" description="Helical" evidence="2">
    <location>
        <begin position="250"/>
        <end position="271"/>
    </location>
</feature>
<proteinExistence type="predicted"/>
<keyword evidence="2" id="KW-1133">Transmembrane helix</keyword>
<feature type="transmembrane region" description="Helical" evidence="2">
    <location>
        <begin position="383"/>
        <end position="401"/>
    </location>
</feature>
<gene>
    <name evidence="3" type="primary">rpl22</name>
    <name evidence="3" type="ORF">SNAT2548_LOCUS8550</name>
</gene>
<name>A0A812K877_9DINO</name>
<dbReference type="AlphaFoldDB" id="A0A812K877"/>